<sequence length="135" mass="15201">MSADVSPITGEELAALVVTALPNAEKVTIIEIGESSVVFDWRGYGFSPFSGETLRFQFFGKTAKDFTVMQYVKMSPMSRKPPAWTNATDLCVLMRALFRQRWSPYVRREYNTDLQIATDEPADEPTAKVIQMSHA</sequence>
<dbReference type="Proteomes" id="UP000829925">
    <property type="component" value="Chromosome"/>
</dbReference>
<organism evidence="1 2">
    <name type="scientific">Hymenobacter aerilatus</name>
    <dbReference type="NCBI Taxonomy" id="2932251"/>
    <lineage>
        <taxon>Bacteria</taxon>
        <taxon>Pseudomonadati</taxon>
        <taxon>Bacteroidota</taxon>
        <taxon>Cytophagia</taxon>
        <taxon>Cytophagales</taxon>
        <taxon>Hymenobacteraceae</taxon>
        <taxon>Hymenobacter</taxon>
    </lineage>
</organism>
<dbReference type="AlphaFoldDB" id="A0A8T9T3L7"/>
<dbReference type="RefSeq" id="WP_245096755.1">
    <property type="nucleotide sequence ID" value="NZ_CP095053.1"/>
</dbReference>
<gene>
    <name evidence="1" type="ORF">MUN82_08845</name>
</gene>
<evidence type="ECO:0000313" key="1">
    <source>
        <dbReference type="EMBL" id="UOR07190.1"/>
    </source>
</evidence>
<protein>
    <submittedName>
        <fullName evidence="1">Uncharacterized protein</fullName>
    </submittedName>
</protein>
<evidence type="ECO:0000313" key="2">
    <source>
        <dbReference type="Proteomes" id="UP000829925"/>
    </source>
</evidence>
<dbReference type="KEGG" id="haei:MUN82_08845"/>
<keyword evidence="2" id="KW-1185">Reference proteome</keyword>
<reference evidence="1 2" key="1">
    <citation type="submission" date="2022-04" db="EMBL/GenBank/DDBJ databases">
        <title>Hymenobacter sp. isolated from the air.</title>
        <authorList>
            <person name="Won M."/>
            <person name="Lee C.-M."/>
            <person name="Woen H.-Y."/>
            <person name="Kwon S.-W."/>
        </authorList>
    </citation>
    <scope>NUCLEOTIDE SEQUENCE [LARGE SCALE GENOMIC DNA]</scope>
    <source>
        <strain evidence="2">5413 J-13</strain>
    </source>
</reference>
<dbReference type="EMBL" id="CP095053">
    <property type="protein sequence ID" value="UOR07190.1"/>
    <property type="molecule type" value="Genomic_DNA"/>
</dbReference>
<accession>A0A8T9T3L7</accession>
<proteinExistence type="predicted"/>
<name>A0A8T9T3L7_9BACT</name>